<dbReference type="Pfam" id="PF04542">
    <property type="entry name" value="Sigma70_r2"/>
    <property type="match status" value="1"/>
</dbReference>
<evidence type="ECO:0000256" key="3">
    <source>
        <dbReference type="ARBA" id="ARBA00023082"/>
    </source>
</evidence>
<evidence type="ECO:0000256" key="2">
    <source>
        <dbReference type="ARBA" id="ARBA00023015"/>
    </source>
</evidence>
<organism evidence="7 8">
    <name type="scientific">Stutzerimonas kirkiae</name>
    <dbReference type="NCBI Taxonomy" id="2211392"/>
    <lineage>
        <taxon>Bacteria</taxon>
        <taxon>Pseudomonadati</taxon>
        <taxon>Pseudomonadota</taxon>
        <taxon>Gammaproteobacteria</taxon>
        <taxon>Pseudomonadales</taxon>
        <taxon>Pseudomonadaceae</taxon>
        <taxon>Stutzerimonas</taxon>
    </lineage>
</organism>
<reference evidence="7 8" key="1">
    <citation type="submission" date="2018-06" db="EMBL/GenBank/DDBJ databases">
        <title>Three novel Pseudomonas species isolated from symptomatic oak.</title>
        <authorList>
            <person name="Bueno-Gonzalez V."/>
            <person name="Brady C."/>
        </authorList>
    </citation>
    <scope>NUCLEOTIDE SEQUENCE [LARGE SCALE GENOMIC DNA]</scope>
    <source>
        <strain evidence="7 8">P17C</strain>
    </source>
</reference>
<dbReference type="SUPFAM" id="SSF88946">
    <property type="entry name" value="Sigma2 domain of RNA polymerase sigma factors"/>
    <property type="match status" value="1"/>
</dbReference>
<comment type="caution">
    <text evidence="7">The sequence shown here is derived from an EMBL/GenBank/DDBJ whole genome shotgun (WGS) entry which is preliminary data.</text>
</comment>
<evidence type="ECO:0000256" key="1">
    <source>
        <dbReference type="ARBA" id="ARBA00010641"/>
    </source>
</evidence>
<dbReference type="InterPro" id="IPR013249">
    <property type="entry name" value="RNA_pol_sigma70_r4_t2"/>
</dbReference>
<dbReference type="InterPro" id="IPR039425">
    <property type="entry name" value="RNA_pol_sigma-70-like"/>
</dbReference>
<dbReference type="Proteomes" id="UP000292639">
    <property type="component" value="Unassembled WGS sequence"/>
</dbReference>
<dbReference type="GO" id="GO:0006352">
    <property type="term" value="P:DNA-templated transcription initiation"/>
    <property type="evidence" value="ECO:0007669"/>
    <property type="project" value="InterPro"/>
</dbReference>
<keyword evidence="8" id="KW-1185">Reference proteome</keyword>
<dbReference type="GO" id="GO:0003677">
    <property type="term" value="F:DNA binding"/>
    <property type="evidence" value="ECO:0007669"/>
    <property type="project" value="InterPro"/>
</dbReference>
<proteinExistence type="inferred from homology"/>
<sequence>MDDREHSARQLVGFWFEQNKGWLHARLCRRLGCSQNADDIVSETFVRVLSLPDPAAIREPRALLTTIAQRLMQESWRRRDLERAYLQLFQHVPEPVQPSPEARELLIETLLQIDRLLDGLPGQGRAAFIHSQLGGMTYSQVAAELGISVSRVQQYMTEAFRLCYGALEES</sequence>
<feature type="domain" description="RNA polymerase sigma-70 region 2" evidence="5">
    <location>
        <begin position="16"/>
        <end position="80"/>
    </location>
</feature>
<dbReference type="GO" id="GO:0016987">
    <property type="term" value="F:sigma factor activity"/>
    <property type="evidence" value="ECO:0007669"/>
    <property type="project" value="UniProtKB-KW"/>
</dbReference>
<comment type="similarity">
    <text evidence="1">Belongs to the sigma-70 factor family. ECF subfamily.</text>
</comment>
<dbReference type="PANTHER" id="PTHR43133:SF63">
    <property type="entry name" value="RNA POLYMERASE SIGMA FACTOR FECI-RELATED"/>
    <property type="match status" value="1"/>
</dbReference>
<dbReference type="Pfam" id="PF08281">
    <property type="entry name" value="Sigma70_r4_2"/>
    <property type="match status" value="1"/>
</dbReference>
<dbReference type="NCBIfam" id="TIGR02937">
    <property type="entry name" value="sigma70-ECF"/>
    <property type="match status" value="1"/>
</dbReference>
<dbReference type="InterPro" id="IPR007627">
    <property type="entry name" value="RNA_pol_sigma70_r2"/>
</dbReference>
<protein>
    <submittedName>
        <fullName evidence="7">RNA polymerase subunit sigma</fullName>
    </submittedName>
</protein>
<dbReference type="SUPFAM" id="SSF88659">
    <property type="entry name" value="Sigma3 and sigma4 domains of RNA polymerase sigma factors"/>
    <property type="match status" value="1"/>
</dbReference>
<feature type="domain" description="RNA polymerase sigma factor 70 region 4 type 2" evidence="6">
    <location>
        <begin position="111"/>
        <end position="163"/>
    </location>
</feature>
<keyword evidence="4" id="KW-0804">Transcription</keyword>
<gene>
    <name evidence="7" type="ORF">DNJ96_10360</name>
</gene>
<dbReference type="PANTHER" id="PTHR43133">
    <property type="entry name" value="RNA POLYMERASE ECF-TYPE SIGMA FACTO"/>
    <property type="match status" value="1"/>
</dbReference>
<dbReference type="Gene3D" id="1.10.10.10">
    <property type="entry name" value="Winged helix-like DNA-binding domain superfamily/Winged helix DNA-binding domain"/>
    <property type="match status" value="1"/>
</dbReference>
<evidence type="ECO:0000313" key="8">
    <source>
        <dbReference type="Proteomes" id="UP000292639"/>
    </source>
</evidence>
<evidence type="ECO:0000259" key="5">
    <source>
        <dbReference type="Pfam" id="PF04542"/>
    </source>
</evidence>
<dbReference type="RefSeq" id="WP_131184617.1">
    <property type="nucleotide sequence ID" value="NZ_QJUO01000015.1"/>
</dbReference>
<keyword evidence="3" id="KW-0731">Sigma factor</keyword>
<keyword evidence="2" id="KW-0805">Transcription regulation</keyword>
<dbReference type="InterPro" id="IPR013324">
    <property type="entry name" value="RNA_pol_sigma_r3/r4-like"/>
</dbReference>
<dbReference type="AlphaFoldDB" id="A0A4V2KCW0"/>
<dbReference type="OrthoDB" id="9797134at2"/>
<accession>A0A4V2KCW0</accession>
<evidence type="ECO:0000256" key="4">
    <source>
        <dbReference type="ARBA" id="ARBA00023163"/>
    </source>
</evidence>
<dbReference type="InterPro" id="IPR014284">
    <property type="entry name" value="RNA_pol_sigma-70_dom"/>
</dbReference>
<name>A0A4V2KCW0_9GAMM</name>
<dbReference type="InterPro" id="IPR036388">
    <property type="entry name" value="WH-like_DNA-bd_sf"/>
</dbReference>
<evidence type="ECO:0000313" key="7">
    <source>
        <dbReference type="EMBL" id="TBU96538.1"/>
    </source>
</evidence>
<evidence type="ECO:0000259" key="6">
    <source>
        <dbReference type="Pfam" id="PF08281"/>
    </source>
</evidence>
<dbReference type="Gene3D" id="1.10.1740.10">
    <property type="match status" value="1"/>
</dbReference>
<dbReference type="EMBL" id="QJUP01000012">
    <property type="protein sequence ID" value="TBU96538.1"/>
    <property type="molecule type" value="Genomic_DNA"/>
</dbReference>
<dbReference type="NCBIfam" id="NF008889">
    <property type="entry name" value="PRK11924.1-1"/>
    <property type="match status" value="1"/>
</dbReference>
<dbReference type="InterPro" id="IPR013325">
    <property type="entry name" value="RNA_pol_sigma_r2"/>
</dbReference>